<dbReference type="InterPro" id="IPR001684">
    <property type="entry name" value="Ribosomal_bL27"/>
</dbReference>
<sequence length="150" mass="17127">MVSLWNSSVCRSLLDLTSGRGLSSVLNGNAVRFASKKASGGKRNPKQSPGNYKGIKSHDGKYVFPGEPLVYRQNKMWFHPGLNVTLTRRRMTLVALKEGMVRVTCEKPDLNLDHAYMKMWYGGRQPPIYKKYFHVIPKPQHTRFTCIDQI</sequence>
<evidence type="ECO:0000313" key="5">
    <source>
        <dbReference type="EMBL" id="ODN00936.1"/>
    </source>
</evidence>
<organism evidence="5 6">
    <name type="scientific">Orchesella cincta</name>
    <name type="common">Springtail</name>
    <name type="synonym">Podura cincta</name>
    <dbReference type="NCBI Taxonomy" id="48709"/>
    <lineage>
        <taxon>Eukaryota</taxon>
        <taxon>Metazoa</taxon>
        <taxon>Ecdysozoa</taxon>
        <taxon>Arthropoda</taxon>
        <taxon>Hexapoda</taxon>
        <taxon>Collembola</taxon>
        <taxon>Entomobryomorpha</taxon>
        <taxon>Entomobryoidea</taxon>
        <taxon>Orchesellidae</taxon>
        <taxon>Orchesellinae</taxon>
        <taxon>Orchesella</taxon>
    </lineage>
</organism>
<dbReference type="Pfam" id="PF01016">
    <property type="entry name" value="Ribosomal_L27"/>
    <property type="match status" value="1"/>
</dbReference>
<dbReference type="Proteomes" id="UP000094527">
    <property type="component" value="Unassembled WGS sequence"/>
</dbReference>
<dbReference type="GO" id="GO:0005762">
    <property type="term" value="C:mitochondrial large ribosomal subunit"/>
    <property type="evidence" value="ECO:0007669"/>
    <property type="project" value="TreeGrafter"/>
</dbReference>
<keyword evidence="6" id="KW-1185">Reference proteome</keyword>
<name>A0A1D2N7K3_ORCCI</name>
<gene>
    <name evidence="5" type="ORF">Ocin01_05759</name>
</gene>
<feature type="region of interest" description="Disordered" evidence="4">
    <location>
        <begin position="36"/>
        <end position="57"/>
    </location>
</feature>
<dbReference type="GO" id="GO:0006412">
    <property type="term" value="P:translation"/>
    <property type="evidence" value="ECO:0007669"/>
    <property type="project" value="InterPro"/>
</dbReference>
<keyword evidence="3" id="KW-0687">Ribonucleoprotein</keyword>
<dbReference type="EMBL" id="LJIJ01000181">
    <property type="protein sequence ID" value="ODN00936.1"/>
    <property type="molecule type" value="Genomic_DNA"/>
</dbReference>
<evidence type="ECO:0000256" key="4">
    <source>
        <dbReference type="SAM" id="MobiDB-lite"/>
    </source>
</evidence>
<protein>
    <submittedName>
        <fullName evidence="5">50S ribosomal protein L27</fullName>
    </submittedName>
</protein>
<evidence type="ECO:0000256" key="2">
    <source>
        <dbReference type="ARBA" id="ARBA00022980"/>
    </source>
</evidence>
<reference evidence="5 6" key="1">
    <citation type="journal article" date="2016" name="Genome Biol. Evol.">
        <title>Gene Family Evolution Reflects Adaptation to Soil Environmental Stressors in the Genome of the Collembolan Orchesella cincta.</title>
        <authorList>
            <person name="Faddeeva-Vakhrusheva A."/>
            <person name="Derks M.F."/>
            <person name="Anvar S.Y."/>
            <person name="Agamennone V."/>
            <person name="Suring W."/>
            <person name="Smit S."/>
            <person name="van Straalen N.M."/>
            <person name="Roelofs D."/>
        </authorList>
    </citation>
    <scope>NUCLEOTIDE SEQUENCE [LARGE SCALE GENOMIC DNA]</scope>
    <source>
        <tissue evidence="5">Mixed pool</tissue>
    </source>
</reference>
<dbReference type="PANTHER" id="PTHR15893:SF0">
    <property type="entry name" value="LARGE RIBOSOMAL SUBUNIT PROTEIN BL27M"/>
    <property type="match status" value="1"/>
</dbReference>
<dbReference type="OrthoDB" id="1867012at2759"/>
<dbReference type="OMA" id="NWDHTWV"/>
<dbReference type="PANTHER" id="PTHR15893">
    <property type="entry name" value="RIBOSOMAL PROTEIN L27"/>
    <property type="match status" value="1"/>
</dbReference>
<evidence type="ECO:0000256" key="1">
    <source>
        <dbReference type="ARBA" id="ARBA00010797"/>
    </source>
</evidence>
<evidence type="ECO:0000313" key="6">
    <source>
        <dbReference type="Proteomes" id="UP000094527"/>
    </source>
</evidence>
<accession>A0A1D2N7K3</accession>
<proteinExistence type="inferred from homology"/>
<dbReference type="STRING" id="48709.A0A1D2N7K3"/>
<keyword evidence="2 5" id="KW-0689">Ribosomal protein</keyword>
<dbReference type="SUPFAM" id="SSF110324">
    <property type="entry name" value="Ribosomal L27 protein-like"/>
    <property type="match status" value="1"/>
</dbReference>
<comment type="similarity">
    <text evidence="1">Belongs to the bacterial ribosomal protein bL27 family.</text>
</comment>
<comment type="caution">
    <text evidence="5">The sequence shown here is derived from an EMBL/GenBank/DDBJ whole genome shotgun (WGS) entry which is preliminary data.</text>
</comment>
<dbReference type="AlphaFoldDB" id="A0A1D2N7K3"/>
<dbReference type="Gene3D" id="2.40.50.100">
    <property type="match status" value="1"/>
</dbReference>
<dbReference type="GO" id="GO:0003735">
    <property type="term" value="F:structural constituent of ribosome"/>
    <property type="evidence" value="ECO:0007669"/>
    <property type="project" value="InterPro"/>
</dbReference>
<evidence type="ECO:0000256" key="3">
    <source>
        <dbReference type="ARBA" id="ARBA00023274"/>
    </source>
</evidence>